<dbReference type="InterPro" id="IPR052609">
    <property type="entry name" value="Ribosome_Biogenesis_Reg"/>
</dbReference>
<organism evidence="3 4">
    <name type="scientific">Stylophora pistillata</name>
    <name type="common">Smooth cauliflower coral</name>
    <dbReference type="NCBI Taxonomy" id="50429"/>
    <lineage>
        <taxon>Eukaryota</taxon>
        <taxon>Metazoa</taxon>
        <taxon>Cnidaria</taxon>
        <taxon>Anthozoa</taxon>
        <taxon>Hexacorallia</taxon>
        <taxon>Scleractinia</taxon>
        <taxon>Astrocoeniina</taxon>
        <taxon>Pocilloporidae</taxon>
        <taxon>Stylophora</taxon>
    </lineage>
</organism>
<dbReference type="OrthoDB" id="160374at2759"/>
<dbReference type="STRING" id="50429.A0A2B4SB22"/>
<protein>
    <submittedName>
        <fullName evidence="3">Unhealthy ribosome biogenesis protein 2-like</fullName>
    </submittedName>
</protein>
<comment type="caution">
    <text evidence="3">The sequence shown here is derived from an EMBL/GenBank/DDBJ whole genome shotgun (WGS) entry which is preliminary data.</text>
</comment>
<dbReference type="GO" id="GO:0042254">
    <property type="term" value="P:ribosome biogenesis"/>
    <property type="evidence" value="ECO:0007669"/>
    <property type="project" value="TreeGrafter"/>
</dbReference>
<sequence length="1540" mass="174866">MKSSSRGIYSKLRDSAVTWDERLSLARCAWDSDDCVIPNKQQVLFDWIIQEIISGYKKGAKSVNHEFLSGLCRLLLHTLQNQKDFHSPGKLPITLKPQFLQVFTDAFISKDSVQNGESISTLINCCYAIMSTPHLSASMLAKFESYVSFLSVLATLYVQIYSERSEELHLLLEICLQKYLLAQRQQANQRKVFTSMCQQLLEPLIRLRHMLRGFSKISQPMVHCRDQQLEDNWQIGKLEKISCLVELAVTRCLFHKDHMIEYPQAFRGLEEKQTESEEPANKKPRIFSYPKLLFEKMWEMVESQATVEIVGTKEAAMEILPFLYKEFITSNRKLNSSTSPVEFAFFTEMCLLLGVLNGNYSQNTPFMFTLLHQLLESILHFDIYQVSDDSQNGAVQFTFYDSLVKIVIKTDEPRKAVFQCLDVLLKLNHSLVEPHLDVIWKMLWKTECSAGDAHSSLMNSLISTYVKLRQFDKLVLAILDSLRSLNPSSSGLTSFFNQRFIKAIQSLPLGQITTIWNSFCNEITENYLGNHLMRGSEAALGNKPNKTKKSLSQAKESACFSILLLQRALGDLELFLGDFKVVDFDNEATRILPSVTWMNAISNFVPAKCNKEIIAVLSKDKGRLRYLMSALCIQNIRYALLHENKTAEEKGKGNELKRLVSSVCSPVNDTLWCLASWDRLEWSICQENAPVALWDLISKHAAVLLPLCTADHQLQIAHLIIKTITQRTPDGEQTQPGCITMLDVSMELIQNASFHEMLAMQSSTVCALWGRLRHAIDSGECSTNIPAGRLMNALSSIATLAVSVDGILTETCDDDRAIDDEQEGSIEVDSESEQSAEESSDYERDENEDVRANETRESDEPRVDNLQPFRSLCYDITNISNSILSAEVPCTNRPESAKKILQHLKVLGFLPLDWLSDENRVRCLIGLLSCDVLLGSNIFQNPATANAMNLMLRETRGLFFSTFKYLLRAPHQTVNAVQKTTERLTDELQTFCAEVRDASMDSLEKSLTSHHVVSVIVEGILALCEEVVSSKIASNKMIRISSDVMIKLGPVLLELLREIVHKSRWKQRNNGQNVEESTLPVYFCQGPDYIDSFTSLLHIYSVSEQSRKLIRVNEAFKQREWQEVFDVILAVVVHYVFEKDQMESALSANGNKVRIVRSCLRFLRVVCMSCLELHLPVDFHVRLLASTLYFLRKLEQNKNNRTEDREKDNSLRVLEVGIHQSEKIEQSMKAQDRFCDSESIPKEGYRLAVSLLEGCDPDLLPELLEQLGDEITMKNNGDACFERLSVALRVWLRLLSGRFTKDRRKELRPKLPKILFAVQSVLQELKSENLTAVNLATEVMEKILSLGKGMVLPHNAVVVLHSGLIKLVANDRSFPRLFESQYSLLSTLLFQHPEAVYGAVHVFITCVRNLLLSLIQGCDVQSEAAVERNEDKTSEERLKPTELVQSAQKMARLYQEISTHKIAFSKYSPYMIADYIRGVQTIAVPSPVRDALTSGVYCLFELCGEHELSLLHAVLEKGSRELFHSLHADYTKYHKFKGKV</sequence>
<keyword evidence="4" id="KW-1185">Reference proteome</keyword>
<evidence type="ECO:0000256" key="1">
    <source>
        <dbReference type="SAM" id="MobiDB-lite"/>
    </source>
</evidence>
<evidence type="ECO:0000313" key="3">
    <source>
        <dbReference type="EMBL" id="PFX27874.1"/>
    </source>
</evidence>
<dbReference type="Pfam" id="PF10441">
    <property type="entry name" value="Urb2"/>
    <property type="match status" value="1"/>
</dbReference>
<dbReference type="PANTHER" id="PTHR15682">
    <property type="entry name" value="UNHEALTHY RIBOSOME BIOGENESIS PROTEIN 2 HOMOLOG"/>
    <property type="match status" value="1"/>
</dbReference>
<feature type="domain" description="Nucleolar 27S pre-rRNA processing Urb2/Npa2 C-terminal" evidence="2">
    <location>
        <begin position="1337"/>
        <end position="1539"/>
    </location>
</feature>
<evidence type="ECO:0000313" key="4">
    <source>
        <dbReference type="Proteomes" id="UP000225706"/>
    </source>
</evidence>
<dbReference type="GO" id="GO:0005730">
    <property type="term" value="C:nucleolus"/>
    <property type="evidence" value="ECO:0007669"/>
    <property type="project" value="TreeGrafter"/>
</dbReference>
<accession>A0A2B4SB22</accession>
<reference evidence="4" key="1">
    <citation type="journal article" date="2017" name="bioRxiv">
        <title>Comparative analysis of the genomes of Stylophora pistillata and Acropora digitifera provides evidence for extensive differences between species of corals.</title>
        <authorList>
            <person name="Voolstra C.R."/>
            <person name="Li Y."/>
            <person name="Liew Y.J."/>
            <person name="Baumgarten S."/>
            <person name="Zoccola D."/>
            <person name="Flot J.-F."/>
            <person name="Tambutte S."/>
            <person name="Allemand D."/>
            <person name="Aranda M."/>
        </authorList>
    </citation>
    <scope>NUCLEOTIDE SEQUENCE [LARGE SCALE GENOMIC DNA]</scope>
</reference>
<feature type="region of interest" description="Disordered" evidence="1">
    <location>
        <begin position="823"/>
        <end position="862"/>
    </location>
</feature>
<dbReference type="InterPro" id="IPR018849">
    <property type="entry name" value="Urb2/Npa2_C"/>
</dbReference>
<proteinExistence type="predicted"/>
<feature type="compositionally biased region" description="Basic and acidic residues" evidence="1">
    <location>
        <begin position="849"/>
        <end position="862"/>
    </location>
</feature>
<gene>
    <name evidence="3" type="primary">URB2</name>
    <name evidence="3" type="ORF">AWC38_SpisGene7446</name>
</gene>
<dbReference type="Proteomes" id="UP000225706">
    <property type="component" value="Unassembled WGS sequence"/>
</dbReference>
<dbReference type="PANTHER" id="PTHR15682:SF2">
    <property type="entry name" value="UNHEALTHY RIBOSOME BIOGENESIS PROTEIN 2 HOMOLOG"/>
    <property type="match status" value="1"/>
</dbReference>
<feature type="compositionally biased region" description="Acidic residues" evidence="1">
    <location>
        <begin position="823"/>
        <end position="848"/>
    </location>
</feature>
<name>A0A2B4SB22_STYPI</name>
<evidence type="ECO:0000259" key="2">
    <source>
        <dbReference type="Pfam" id="PF10441"/>
    </source>
</evidence>
<dbReference type="EMBL" id="LSMT01000094">
    <property type="protein sequence ID" value="PFX27874.1"/>
    <property type="molecule type" value="Genomic_DNA"/>
</dbReference>